<name>A0A9W6SHV6_9ACTN</name>
<feature type="transmembrane region" description="Helical" evidence="1">
    <location>
        <begin position="659"/>
        <end position="677"/>
    </location>
</feature>
<keyword evidence="1" id="KW-0472">Membrane</keyword>
<proteinExistence type="predicted"/>
<dbReference type="Pfam" id="PF13229">
    <property type="entry name" value="Beta_helix"/>
    <property type="match status" value="1"/>
</dbReference>
<reference evidence="4" key="1">
    <citation type="submission" date="2023-03" db="EMBL/GenBank/DDBJ databases">
        <title>Actinorhabdospora filicis NBRC 111898.</title>
        <authorList>
            <person name="Ichikawa N."/>
            <person name="Sato H."/>
            <person name="Tonouchi N."/>
        </authorList>
    </citation>
    <scope>NUCLEOTIDE SEQUENCE</scope>
    <source>
        <strain evidence="4">NBRC 111898</strain>
    </source>
</reference>
<feature type="transmembrane region" description="Helical" evidence="1">
    <location>
        <begin position="577"/>
        <end position="595"/>
    </location>
</feature>
<comment type="caution">
    <text evidence="4">The sequence shown here is derived from an EMBL/GenBank/DDBJ whole genome shotgun (WGS) entry which is preliminary data.</text>
</comment>
<protein>
    <recommendedName>
        <fullName evidence="3">Right handed beta helix domain-containing protein</fullName>
    </recommendedName>
</protein>
<dbReference type="Proteomes" id="UP001165079">
    <property type="component" value="Unassembled WGS sequence"/>
</dbReference>
<keyword evidence="1" id="KW-1133">Transmembrane helix</keyword>
<dbReference type="EMBL" id="BSTX01000001">
    <property type="protein sequence ID" value="GLZ75781.1"/>
    <property type="molecule type" value="Genomic_DNA"/>
</dbReference>
<sequence length="702" mass="75682">MAGITLESGGMLRRVRRAAALFAAALLALIASPAPADAHEERPITFPDGTGSVPVYRTDGPYLTVCKEDDAGFAQRVAGFPAELKSRNETLYRECLTSGFRDIQAAVDAVQTPGMRILVLPGLYEELPSRPDPAGDCAGLQAPRAALGHQILSLDQQKQCPHNQNLVAVIGKKDLQIEGTGATPGDVVLDAAYTKLNGLRGDMSNGLYLRNFTAQRTTFNAVYILATDGFVIDDLIGRWNDEYGFLTFGSDHGLYTGCEAYGNGDSGVYPGSASNINDGRGHDVPRYAIEIRGCKSHHNLLGYSGTAGDSVWVHDNEFYENSAGISTDSAFPFHPGLPQNHLRLENNVIRANNSDYNPYVRDGTCARPYAERGYERGVVCPATSVPVGTGVLTAGGNVNLFQGNYVYDHDMTAFMLFWVPAFVRGEDALGKLADTSHDNWYRDNHLGVSPTGEALPNRIDFWWDGEGGGNCWQPAESGADPITLPGCDAFFGTQRVLNDPTKLFKLLHCAEYDQRARNVPASCDWYGASGTGRIEFHLAAWKGAATVGLALLAWLALGMRQRRPERAFGRPVRQTAVLGLATIAIGAVTGVLAAYLNQPWLSPLGLIIAGAGWIAYGRCWRVTGRGGLGALAWTLGVLCLLDAVDRGLWMLPLIPVPPAWLQLLASAVLGVAVLIALGRRMWRRKPPPADPAPVREKIPAGV</sequence>
<feature type="transmembrane region" description="Helical" evidence="1">
    <location>
        <begin position="626"/>
        <end position="644"/>
    </location>
</feature>
<evidence type="ECO:0000259" key="3">
    <source>
        <dbReference type="Pfam" id="PF13229"/>
    </source>
</evidence>
<dbReference type="InterPro" id="IPR039448">
    <property type="entry name" value="Beta_helix"/>
</dbReference>
<keyword evidence="5" id="KW-1185">Reference proteome</keyword>
<dbReference type="SUPFAM" id="SSF51126">
    <property type="entry name" value="Pectin lyase-like"/>
    <property type="match status" value="1"/>
</dbReference>
<feature type="transmembrane region" description="Helical" evidence="1">
    <location>
        <begin position="601"/>
        <end position="619"/>
    </location>
</feature>
<evidence type="ECO:0000313" key="5">
    <source>
        <dbReference type="Proteomes" id="UP001165079"/>
    </source>
</evidence>
<gene>
    <name evidence="4" type="ORF">Afil01_05880</name>
</gene>
<keyword evidence="2" id="KW-0732">Signal</keyword>
<feature type="transmembrane region" description="Helical" evidence="1">
    <location>
        <begin position="538"/>
        <end position="557"/>
    </location>
</feature>
<accession>A0A9W6SHV6</accession>
<dbReference type="SMART" id="SM00710">
    <property type="entry name" value="PbH1"/>
    <property type="match status" value="3"/>
</dbReference>
<dbReference type="InterPro" id="IPR006626">
    <property type="entry name" value="PbH1"/>
</dbReference>
<dbReference type="AlphaFoldDB" id="A0A9W6SHV6"/>
<evidence type="ECO:0000256" key="2">
    <source>
        <dbReference type="SAM" id="SignalP"/>
    </source>
</evidence>
<feature type="domain" description="Right handed beta helix" evidence="3">
    <location>
        <begin position="220"/>
        <end position="353"/>
    </location>
</feature>
<feature type="chain" id="PRO_5040803128" description="Right handed beta helix domain-containing protein" evidence="2">
    <location>
        <begin position="39"/>
        <end position="702"/>
    </location>
</feature>
<evidence type="ECO:0000313" key="4">
    <source>
        <dbReference type="EMBL" id="GLZ75781.1"/>
    </source>
</evidence>
<dbReference type="InterPro" id="IPR012334">
    <property type="entry name" value="Pectin_lyas_fold"/>
</dbReference>
<dbReference type="Gene3D" id="2.160.20.10">
    <property type="entry name" value="Single-stranded right-handed beta-helix, Pectin lyase-like"/>
    <property type="match status" value="1"/>
</dbReference>
<organism evidence="4 5">
    <name type="scientific">Actinorhabdospora filicis</name>
    <dbReference type="NCBI Taxonomy" id="1785913"/>
    <lineage>
        <taxon>Bacteria</taxon>
        <taxon>Bacillati</taxon>
        <taxon>Actinomycetota</taxon>
        <taxon>Actinomycetes</taxon>
        <taxon>Micromonosporales</taxon>
        <taxon>Micromonosporaceae</taxon>
        <taxon>Actinorhabdospora</taxon>
    </lineage>
</organism>
<evidence type="ECO:0000256" key="1">
    <source>
        <dbReference type="SAM" id="Phobius"/>
    </source>
</evidence>
<keyword evidence="1" id="KW-0812">Transmembrane</keyword>
<feature type="signal peptide" evidence="2">
    <location>
        <begin position="1"/>
        <end position="38"/>
    </location>
</feature>
<dbReference type="InterPro" id="IPR011050">
    <property type="entry name" value="Pectin_lyase_fold/virulence"/>
</dbReference>